<dbReference type="Proteomes" id="UP000298358">
    <property type="component" value="Unassembled WGS sequence"/>
</dbReference>
<dbReference type="OrthoDB" id="5076856at2"/>
<comment type="caution">
    <text evidence="2">The sequence shown here is derived from an EMBL/GenBank/DDBJ whole genome shotgun (WGS) entry which is preliminary data.</text>
</comment>
<accession>A0A4Y9FX12</accession>
<dbReference type="AlphaFoldDB" id="A0A4Y9FX12"/>
<sequence>MKTLDKDQELRELQFLQRRTTLSARDFAARLLALNKRGIHQDELAEATGKSQSQVSRLIRDAAKQHPADGEEKPAATAMELVRRRARGEIAHDQFVELLKTWDYDPSYKTEGLHDDWEFVDNSFDAVSDAWMNYDLLTDEEFEEIFAAVKGR</sequence>
<proteinExistence type="predicted"/>
<evidence type="ECO:0000313" key="2">
    <source>
        <dbReference type="EMBL" id="TFU33086.1"/>
    </source>
</evidence>
<evidence type="ECO:0000259" key="1">
    <source>
        <dbReference type="Pfam" id="PF01381"/>
    </source>
</evidence>
<gene>
    <name evidence="2" type="ORF">E4U02_07675</name>
</gene>
<feature type="domain" description="HTH cro/C1-type" evidence="1">
    <location>
        <begin position="33"/>
        <end position="61"/>
    </location>
</feature>
<protein>
    <submittedName>
        <fullName evidence="2">XRE family transcriptional regulator</fullName>
    </submittedName>
</protein>
<dbReference type="CDD" id="cd00093">
    <property type="entry name" value="HTH_XRE"/>
    <property type="match status" value="1"/>
</dbReference>
<reference evidence="2 3" key="1">
    <citation type="submission" date="2019-03" db="EMBL/GenBank/DDBJ databases">
        <title>Diversity of the mouse oral microbiome.</title>
        <authorList>
            <person name="Joseph S."/>
            <person name="Aduse-Opoku J."/>
            <person name="Curtis M."/>
            <person name="Wade W."/>
            <person name="Hashim A."/>
        </authorList>
    </citation>
    <scope>NUCLEOTIDE SEQUENCE [LARGE SCALE GENOMIC DNA]</scope>
    <source>
        <strain evidence="2 3">P1012</strain>
    </source>
</reference>
<organism evidence="2 3">
    <name type="scientific">Microbacterium paludicola</name>
    <dbReference type="NCBI Taxonomy" id="300019"/>
    <lineage>
        <taxon>Bacteria</taxon>
        <taxon>Bacillati</taxon>
        <taxon>Actinomycetota</taxon>
        <taxon>Actinomycetes</taxon>
        <taxon>Micrococcales</taxon>
        <taxon>Microbacteriaceae</taxon>
        <taxon>Microbacterium</taxon>
    </lineage>
</organism>
<dbReference type="SUPFAM" id="SSF109709">
    <property type="entry name" value="KorB DNA-binding domain-like"/>
    <property type="match status" value="1"/>
</dbReference>
<evidence type="ECO:0000313" key="3">
    <source>
        <dbReference type="Proteomes" id="UP000298358"/>
    </source>
</evidence>
<keyword evidence="3" id="KW-1185">Reference proteome</keyword>
<dbReference type="InterPro" id="IPR001387">
    <property type="entry name" value="Cro/C1-type_HTH"/>
</dbReference>
<name>A0A4Y9FX12_9MICO</name>
<dbReference type="EMBL" id="SPQB01000014">
    <property type="protein sequence ID" value="TFU33086.1"/>
    <property type="molecule type" value="Genomic_DNA"/>
</dbReference>
<dbReference type="RefSeq" id="WP_135114264.1">
    <property type="nucleotide sequence ID" value="NZ_JADGLL010000014.1"/>
</dbReference>
<dbReference type="Pfam" id="PF01381">
    <property type="entry name" value="HTH_3"/>
    <property type="match status" value="1"/>
</dbReference>